<dbReference type="Proteomes" id="UP000626554">
    <property type="component" value="Unassembled WGS sequence"/>
</dbReference>
<comment type="caution">
    <text evidence="3">The sequence shown here is derived from an EMBL/GenBank/DDBJ whole genome shotgun (WGS) entry which is preliminary data.</text>
</comment>
<dbReference type="PANTHER" id="PTHR24320:SF274">
    <property type="entry name" value="CHAIN DEHYDROGENASE, PUTATIVE (AFU_ORTHOLOGUE AFUA_4G00440)-RELATED"/>
    <property type="match status" value="1"/>
</dbReference>
<protein>
    <submittedName>
        <fullName evidence="3">SDR family NAD(P)-dependent oxidoreductase</fullName>
    </submittedName>
</protein>
<dbReference type="EMBL" id="JABKAV010000068">
    <property type="protein sequence ID" value="NVO86317.1"/>
    <property type="molecule type" value="Genomic_DNA"/>
</dbReference>
<dbReference type="InterPro" id="IPR002347">
    <property type="entry name" value="SDR_fam"/>
</dbReference>
<name>A0ABX2Q5R3_9BACT</name>
<evidence type="ECO:0000313" key="4">
    <source>
        <dbReference type="Proteomes" id="UP000626554"/>
    </source>
</evidence>
<sequence>MARVFITGSADGLGQLAARLLVEQGHQVVLHGRSPARAREALAGVPRAEGAVSGDLSHFAGTREVADQANQLGVFDAVIHNAGIGYREARRGTTADGLPPVLAVNSLAPYVLTCLMARPARLVYLSSGMHLRGDASLRDLTWAERPWNGAQAYSDSKLHDVLLALAVARRWPDVLVSAVSPGWVATKMGGPGANDSLAEAPVTQAWLASSQDPAALVTGKYWYHQQPATILPAAADRDLQDRFLAACAELTGVTFPVSV</sequence>
<evidence type="ECO:0000256" key="2">
    <source>
        <dbReference type="ARBA" id="ARBA00023002"/>
    </source>
</evidence>
<dbReference type="PRINTS" id="PR00081">
    <property type="entry name" value="GDHRDH"/>
</dbReference>
<evidence type="ECO:0000256" key="1">
    <source>
        <dbReference type="ARBA" id="ARBA00006484"/>
    </source>
</evidence>
<proteinExistence type="inferred from homology"/>
<dbReference type="SUPFAM" id="SSF51735">
    <property type="entry name" value="NAD(P)-binding Rossmann-fold domains"/>
    <property type="match status" value="1"/>
</dbReference>
<gene>
    <name evidence="3" type="ORF">HW556_15635</name>
</gene>
<dbReference type="Pfam" id="PF00106">
    <property type="entry name" value="adh_short"/>
    <property type="match status" value="1"/>
</dbReference>
<keyword evidence="2" id="KW-0560">Oxidoreductase</keyword>
<dbReference type="PANTHER" id="PTHR24320">
    <property type="entry name" value="RETINOL DEHYDROGENASE"/>
    <property type="match status" value="1"/>
</dbReference>
<accession>A0ABX2Q5R3</accession>
<organism evidence="3 4">
    <name type="scientific">Hymenobacter terrestris</name>
    <dbReference type="NCBI Taxonomy" id="2748310"/>
    <lineage>
        <taxon>Bacteria</taxon>
        <taxon>Pseudomonadati</taxon>
        <taxon>Bacteroidota</taxon>
        <taxon>Cytophagia</taxon>
        <taxon>Cytophagales</taxon>
        <taxon>Hymenobacteraceae</taxon>
        <taxon>Hymenobacter</taxon>
    </lineage>
</organism>
<evidence type="ECO:0000313" key="3">
    <source>
        <dbReference type="EMBL" id="NVO86317.1"/>
    </source>
</evidence>
<dbReference type="InterPro" id="IPR036291">
    <property type="entry name" value="NAD(P)-bd_dom_sf"/>
</dbReference>
<comment type="similarity">
    <text evidence="1">Belongs to the short-chain dehydrogenases/reductases (SDR) family.</text>
</comment>
<dbReference type="Gene3D" id="3.40.50.720">
    <property type="entry name" value="NAD(P)-binding Rossmann-like Domain"/>
    <property type="match status" value="1"/>
</dbReference>
<reference evidence="3 4" key="1">
    <citation type="submission" date="2020-05" db="EMBL/GenBank/DDBJ databases">
        <title>Hymenobacter terrestris sp. nov. and Hymenobacter lapidiphilus sp. nov., isolated from regoliths in Antarctica.</title>
        <authorList>
            <person name="Sedlacek I."/>
            <person name="Pantucek R."/>
            <person name="Zeman M."/>
            <person name="Holochova P."/>
            <person name="Kralova S."/>
            <person name="Stankova E."/>
            <person name="Sedo O."/>
            <person name="Micenkova L."/>
            <person name="Svec P."/>
            <person name="Gupta V."/>
            <person name="Sood U."/>
            <person name="Korpole U.S."/>
            <person name="Lal R."/>
        </authorList>
    </citation>
    <scope>NUCLEOTIDE SEQUENCE [LARGE SCALE GENOMIC DNA]</scope>
    <source>
        <strain evidence="3 4">P5252</strain>
    </source>
</reference>
<dbReference type="RefSeq" id="WP_176901051.1">
    <property type="nucleotide sequence ID" value="NZ_JABKAV010000068.1"/>
</dbReference>
<keyword evidence="4" id="KW-1185">Reference proteome</keyword>